<gene>
    <name evidence="2" type="ORF">E3N88_26247</name>
    <name evidence="3" type="ORF">E3N88_26248</name>
</gene>
<keyword evidence="4" id="KW-1185">Reference proteome</keyword>
<name>A0A5N6N712_9ASTR</name>
<sequence>MSGSNFAILVLYVDDILLASNSLDMLHESKRLLSSNFDMKDLGEASYVIGIEIHRNRASGTLGLSQKAYINRVLTRYNMQHCSPSVAPVVKGDVFGTFQCPKTEVEKEQMRLIPYASVVGCIMYANVCTCPDIVYIAGMLGRYCHTPSRRNRIGCPVGRKVPGARYRE</sequence>
<evidence type="ECO:0000259" key="1">
    <source>
        <dbReference type="Pfam" id="PF07727"/>
    </source>
</evidence>
<dbReference type="InterPro" id="IPR043502">
    <property type="entry name" value="DNA/RNA_pol_sf"/>
</dbReference>
<proteinExistence type="predicted"/>
<dbReference type="EMBL" id="SZYD01000013">
    <property type="protein sequence ID" value="KAD4386079.1"/>
    <property type="molecule type" value="Genomic_DNA"/>
</dbReference>
<feature type="domain" description="Reverse transcriptase Ty1/copia-type" evidence="1">
    <location>
        <begin position="3"/>
        <end position="91"/>
    </location>
</feature>
<dbReference type="AlphaFoldDB" id="A0A5N6N712"/>
<dbReference type="SUPFAM" id="SSF56672">
    <property type="entry name" value="DNA/RNA polymerases"/>
    <property type="match status" value="1"/>
</dbReference>
<comment type="caution">
    <text evidence="3">The sequence shown here is derived from an EMBL/GenBank/DDBJ whole genome shotgun (WGS) entry which is preliminary data.</text>
</comment>
<dbReference type="EMBL" id="SZYD01000013">
    <property type="protein sequence ID" value="KAD4386078.1"/>
    <property type="molecule type" value="Genomic_DNA"/>
</dbReference>
<evidence type="ECO:0000313" key="4">
    <source>
        <dbReference type="Proteomes" id="UP000326396"/>
    </source>
</evidence>
<evidence type="ECO:0000313" key="3">
    <source>
        <dbReference type="EMBL" id="KAD4386079.1"/>
    </source>
</evidence>
<reference evidence="3 4" key="1">
    <citation type="submission" date="2019-05" db="EMBL/GenBank/DDBJ databases">
        <title>Mikania micrantha, genome provides insights into the molecular mechanism of rapid growth.</title>
        <authorList>
            <person name="Liu B."/>
        </authorList>
    </citation>
    <scope>NUCLEOTIDE SEQUENCE [LARGE SCALE GENOMIC DNA]</scope>
    <source>
        <strain evidence="3">NLD-2019</strain>
        <tissue evidence="3">Leaf</tissue>
    </source>
</reference>
<dbReference type="Proteomes" id="UP000326396">
    <property type="component" value="Linkage Group LG3"/>
</dbReference>
<dbReference type="InterPro" id="IPR013103">
    <property type="entry name" value="RVT_2"/>
</dbReference>
<organism evidence="3 4">
    <name type="scientific">Mikania micrantha</name>
    <name type="common">bitter vine</name>
    <dbReference type="NCBI Taxonomy" id="192012"/>
    <lineage>
        <taxon>Eukaryota</taxon>
        <taxon>Viridiplantae</taxon>
        <taxon>Streptophyta</taxon>
        <taxon>Embryophyta</taxon>
        <taxon>Tracheophyta</taxon>
        <taxon>Spermatophyta</taxon>
        <taxon>Magnoliopsida</taxon>
        <taxon>eudicotyledons</taxon>
        <taxon>Gunneridae</taxon>
        <taxon>Pentapetalae</taxon>
        <taxon>asterids</taxon>
        <taxon>campanulids</taxon>
        <taxon>Asterales</taxon>
        <taxon>Asteraceae</taxon>
        <taxon>Asteroideae</taxon>
        <taxon>Heliantheae alliance</taxon>
        <taxon>Eupatorieae</taxon>
        <taxon>Mikania</taxon>
    </lineage>
</organism>
<dbReference type="Pfam" id="PF07727">
    <property type="entry name" value="RVT_2"/>
    <property type="match status" value="1"/>
</dbReference>
<dbReference type="OrthoDB" id="1645289at2759"/>
<evidence type="ECO:0000313" key="2">
    <source>
        <dbReference type="EMBL" id="KAD4386078.1"/>
    </source>
</evidence>
<accession>A0A5N6N712</accession>
<protein>
    <recommendedName>
        <fullName evidence="1">Reverse transcriptase Ty1/copia-type domain-containing protein</fullName>
    </recommendedName>
</protein>